<proteinExistence type="predicted"/>
<dbReference type="GO" id="GO:0043565">
    <property type="term" value="F:sequence-specific DNA binding"/>
    <property type="evidence" value="ECO:0007669"/>
    <property type="project" value="InterPro"/>
</dbReference>
<evidence type="ECO:0000313" key="12">
    <source>
        <dbReference type="Proteomes" id="UP000293142"/>
    </source>
</evidence>
<dbReference type="Gene3D" id="1.10.10.60">
    <property type="entry name" value="Homeodomain-like"/>
    <property type="match status" value="2"/>
</dbReference>
<keyword evidence="5" id="KW-0805">Transcription regulation</keyword>
<organism evidence="11 12">
    <name type="scientific">Paenibacillus thalictri</name>
    <dbReference type="NCBI Taxonomy" id="2527873"/>
    <lineage>
        <taxon>Bacteria</taxon>
        <taxon>Bacillati</taxon>
        <taxon>Bacillota</taxon>
        <taxon>Bacilli</taxon>
        <taxon>Bacillales</taxon>
        <taxon>Paenibacillaceae</taxon>
        <taxon>Paenibacillus</taxon>
    </lineage>
</organism>
<dbReference type="PANTHER" id="PTHR43280">
    <property type="entry name" value="ARAC-FAMILY TRANSCRIPTIONAL REGULATOR"/>
    <property type="match status" value="1"/>
</dbReference>
<keyword evidence="6" id="KW-0238">DNA-binding</keyword>
<dbReference type="InterPro" id="IPR033479">
    <property type="entry name" value="dCache_1"/>
</dbReference>
<evidence type="ECO:0000256" key="3">
    <source>
        <dbReference type="ARBA" id="ARBA00022692"/>
    </source>
</evidence>
<evidence type="ECO:0000256" key="6">
    <source>
        <dbReference type="ARBA" id="ARBA00023125"/>
    </source>
</evidence>
<dbReference type="PANTHER" id="PTHR43280:SF28">
    <property type="entry name" value="HTH-TYPE TRANSCRIPTIONAL ACTIVATOR RHAS"/>
    <property type="match status" value="1"/>
</dbReference>
<dbReference type="GO" id="GO:0003700">
    <property type="term" value="F:DNA-binding transcription factor activity"/>
    <property type="evidence" value="ECO:0007669"/>
    <property type="project" value="InterPro"/>
</dbReference>
<evidence type="ECO:0000256" key="7">
    <source>
        <dbReference type="ARBA" id="ARBA00023136"/>
    </source>
</evidence>
<dbReference type="SMART" id="SM00342">
    <property type="entry name" value="HTH_ARAC"/>
    <property type="match status" value="1"/>
</dbReference>
<keyword evidence="3 9" id="KW-0812">Transmembrane</keyword>
<sequence length="769" mass="89043">MGRRKTNSVLNRWIRSYALIMLIPIIIMVVVYIQTKHVIEDEINRANSALLTQLQQDIDNHIDYTYRLSEMISLNPRVRQLMRTPEHLEAEDRIAMVQALADFRTYNSTNRYVDHFYVYFKMGGFVLTESSYYDTSMYYDLRLSETSLSPNGWKQFLGKTYRGQFINMQEVKGQANTGILFAQSLPIDERNTPLATLIIELNEEKLLSAIRNIQAYNQGNVYILDGTNHILASSERDHPGLPDFANLNGELGFVQGKSNGEDVVVSFIQSNRTNWKYVYVLPSRLYSEKAEYIRNLTLLMLAAAVLICAALAVWFARQNYVPLRRLVRSLAERSKLDPGAALNEYDYIEEAIENTMDRNHQMNQMIEKQKNVLRSNLFIRLLKGRTENDFPVREALAEYNVSFRAGPFAVVLIFLEDFSGFFRPHETDLEKKREMVRLIISNIVEELSSKTHQGWVVEIDELLACILNVKPQMPAEEAEHDVLRMIEEAQRFIASRFHIYFTAAVSKLHESPAGLPAAYQEAIEAMEYRMLLGTQTIISYEQIKRQIMSYVYPLDKEQQLINYVKAGEFALAKAVLDEVLHVNLTGQELSIEMVRCLMFDMISTMMKAAMEANLGQTELYEENRKAIQELMSGITVAAMKERMTLFLNKVCNHVDSRKKSHNFRLKEDVLEFIHDQYSDHNMSVNTISEKFGIHPSYLSRYFKEQVGDTLTDYINKLRVEKSKQLLRNDEILIKDICDSVGFYSISTFIRLFKKYEGVTPSLYRESSKY</sequence>
<dbReference type="Pfam" id="PF02743">
    <property type="entry name" value="dCache_1"/>
    <property type="match status" value="1"/>
</dbReference>
<dbReference type="Pfam" id="PF17853">
    <property type="entry name" value="GGDEF_2"/>
    <property type="match status" value="1"/>
</dbReference>
<feature type="transmembrane region" description="Helical" evidence="9">
    <location>
        <begin position="12"/>
        <end position="33"/>
    </location>
</feature>
<dbReference type="InterPro" id="IPR020449">
    <property type="entry name" value="Tscrpt_reg_AraC-type_HTH"/>
</dbReference>
<evidence type="ECO:0000256" key="2">
    <source>
        <dbReference type="ARBA" id="ARBA00022475"/>
    </source>
</evidence>
<evidence type="ECO:0000256" key="9">
    <source>
        <dbReference type="SAM" id="Phobius"/>
    </source>
</evidence>
<dbReference type="OrthoDB" id="2515823at2"/>
<keyword evidence="12" id="KW-1185">Reference proteome</keyword>
<keyword evidence="8" id="KW-0804">Transcription</keyword>
<keyword evidence="7 9" id="KW-0472">Membrane</keyword>
<comment type="caution">
    <text evidence="11">The sequence shown here is derived from an EMBL/GenBank/DDBJ whole genome shotgun (WGS) entry which is preliminary data.</text>
</comment>
<evidence type="ECO:0000256" key="5">
    <source>
        <dbReference type="ARBA" id="ARBA00023015"/>
    </source>
</evidence>
<dbReference type="GO" id="GO:0005886">
    <property type="term" value="C:plasma membrane"/>
    <property type="evidence" value="ECO:0007669"/>
    <property type="project" value="UniProtKB-SubCell"/>
</dbReference>
<reference evidence="11 12" key="1">
    <citation type="submission" date="2019-02" db="EMBL/GenBank/DDBJ databases">
        <title>Paenibacillus sp. nov., isolated from surface-sterilized tissue of Thalictrum simplex L.</title>
        <authorList>
            <person name="Tuo L."/>
        </authorList>
    </citation>
    <scope>NUCLEOTIDE SEQUENCE [LARGE SCALE GENOMIC DNA]</scope>
    <source>
        <strain evidence="11 12">N2SHLJ1</strain>
    </source>
</reference>
<evidence type="ECO:0000256" key="4">
    <source>
        <dbReference type="ARBA" id="ARBA00022989"/>
    </source>
</evidence>
<dbReference type="RefSeq" id="WP_131016331.1">
    <property type="nucleotide sequence ID" value="NZ_SIRE01000020.1"/>
</dbReference>
<keyword evidence="2" id="KW-1003">Cell membrane</keyword>
<dbReference type="InterPro" id="IPR009057">
    <property type="entry name" value="Homeodomain-like_sf"/>
</dbReference>
<evidence type="ECO:0000256" key="1">
    <source>
        <dbReference type="ARBA" id="ARBA00004651"/>
    </source>
</evidence>
<evidence type="ECO:0000259" key="10">
    <source>
        <dbReference type="PROSITE" id="PS01124"/>
    </source>
</evidence>
<evidence type="ECO:0000313" key="11">
    <source>
        <dbReference type="EMBL" id="TBL73926.1"/>
    </source>
</evidence>
<dbReference type="EMBL" id="SIRE01000020">
    <property type="protein sequence ID" value="TBL73926.1"/>
    <property type="molecule type" value="Genomic_DNA"/>
</dbReference>
<dbReference type="InterPro" id="IPR041522">
    <property type="entry name" value="CdaR_GGDEF"/>
</dbReference>
<feature type="transmembrane region" description="Helical" evidence="9">
    <location>
        <begin position="296"/>
        <end position="316"/>
    </location>
</feature>
<dbReference type="PROSITE" id="PS00041">
    <property type="entry name" value="HTH_ARAC_FAMILY_1"/>
    <property type="match status" value="1"/>
</dbReference>
<dbReference type="Proteomes" id="UP000293142">
    <property type="component" value="Unassembled WGS sequence"/>
</dbReference>
<keyword evidence="4 9" id="KW-1133">Transmembrane helix</keyword>
<evidence type="ECO:0000256" key="8">
    <source>
        <dbReference type="ARBA" id="ARBA00023163"/>
    </source>
</evidence>
<accession>A0A4Q9DJ83</accession>
<dbReference type="InterPro" id="IPR018062">
    <property type="entry name" value="HTH_AraC-typ_CS"/>
</dbReference>
<dbReference type="PRINTS" id="PR00032">
    <property type="entry name" value="HTHARAC"/>
</dbReference>
<dbReference type="SUPFAM" id="SSF46689">
    <property type="entry name" value="Homeodomain-like"/>
    <property type="match status" value="1"/>
</dbReference>
<dbReference type="Gene3D" id="3.30.450.20">
    <property type="entry name" value="PAS domain"/>
    <property type="match status" value="1"/>
</dbReference>
<gene>
    <name evidence="11" type="ORF">EYB31_25835</name>
</gene>
<feature type="domain" description="HTH araC/xylS-type" evidence="10">
    <location>
        <begin position="667"/>
        <end position="766"/>
    </location>
</feature>
<protein>
    <submittedName>
        <fullName evidence="11">AraC family transcriptional regulator</fullName>
    </submittedName>
</protein>
<dbReference type="Pfam" id="PF12833">
    <property type="entry name" value="HTH_18"/>
    <property type="match status" value="1"/>
</dbReference>
<dbReference type="PROSITE" id="PS01124">
    <property type="entry name" value="HTH_ARAC_FAMILY_2"/>
    <property type="match status" value="1"/>
</dbReference>
<comment type="subcellular location">
    <subcellularLocation>
        <location evidence="1">Cell membrane</location>
        <topology evidence="1">Multi-pass membrane protein</topology>
    </subcellularLocation>
</comment>
<name>A0A4Q9DJ83_9BACL</name>
<dbReference type="InterPro" id="IPR018060">
    <property type="entry name" value="HTH_AraC"/>
</dbReference>
<dbReference type="AlphaFoldDB" id="A0A4Q9DJ83"/>